<name>A0A221T2Y5_9DEIO</name>
<dbReference type="RefSeq" id="WP_027462730.1">
    <property type="nucleotide sequence ID" value="NZ_CP021084.1"/>
</dbReference>
<evidence type="ECO:0000256" key="2">
    <source>
        <dbReference type="SAM" id="Phobius"/>
    </source>
</evidence>
<feature type="transmembrane region" description="Helical" evidence="2">
    <location>
        <begin position="238"/>
        <end position="260"/>
    </location>
</feature>
<feature type="chain" id="PRO_5011247969" description="Type IV secretion system protein" evidence="3">
    <location>
        <begin position="25"/>
        <end position="1517"/>
    </location>
</feature>
<feature type="compositionally biased region" description="Basic and acidic residues" evidence="1">
    <location>
        <begin position="1470"/>
        <end position="1480"/>
    </location>
</feature>
<gene>
    <name evidence="4" type="ORF">DFI_18995</name>
</gene>
<feature type="compositionally biased region" description="Low complexity" evidence="1">
    <location>
        <begin position="528"/>
        <end position="566"/>
    </location>
</feature>
<dbReference type="KEGG" id="dfc:DFI_18995"/>
<feature type="signal peptide" evidence="3">
    <location>
        <begin position="1"/>
        <end position="24"/>
    </location>
</feature>
<sequence length="1517" mass="155717">MKLNFRTLLHLLLILVVFSGAADAVTLAPIKCNSTAPAPSNTADWLNINLESFIPNASCWMNNTYYAISTFGLFNIMAKFGTLVIVMFTFKAFFDGWTSRNWTGTLRVLFLSAIAVVLLNDAKQNGSITNRIYTIPVNLWRTIYKASSGMVQDSVKTNVVKNTQELATVTGAFVLHSMLATNSMITYNLDGKQAFQQGAAAAKEGELAGLTDAAANKAMGDIKDVNKELTEQVKKMSFIFQIGYLFLMGFFMAFAGIIYFSGLTIIICMFAFPLAVAFWAVGNSRPLTTIFNTVLVSLATVAIVPVVMAVAANLAIAQPTETIKTQMATANTQAGTVVKDYIAKSATCAAQAQAAGKAAPVGSQTVVNAMTNLKCETLDQITPIAKEFGASVFRITVAMIVMIMTMMMCIGIGVALMRHVPSLLSQIFQGGTVSADHNNVGAIATAGVAGAISGGQRAVGYTMAGAGMAVQGGRSLANGLNQAGAGAAAKGADALDGGSKNPKLGDGGAFALPSPAPTPMLPGGAGGAAAVNSTASNNATPAPSEQATNQAAGTTTQSSTSDALPGAAGVGLAGAAGQGAGQDAADGTVTAAGGENSSAITVTHQNGAADPDGLTGPATAAAEQTGAALDTASSGGQDIGLTTPTPDTTEPSAVDDPGAAQDVATSAAGDVTGDVLAPPAEQGGTDPAQAAESDAAPLSEAVSDGSQVTAAQENTASVTEVTGETVTLDAADASASDQQPNADLATPAAAAATATGVAGAAALNAAGLKAAGDPGSVAAGKYTQALKDQRAQQDRAAAARMSTTATGIIGLATREKLGLTASQSLAGGIVTQGLKHGTQGVRDTAAAGQRLAARGAAITPAALAAEKAAMRREGALPSQRQADAASVRAAAIAHNRAELAQAAKDPSHTPNLITPEQARHHLASTGQLPSQISADKARIDQVMADHKAAQAQLDVGERTSMTREEAHAHLAGQGQLSAQEYRAGAGAQPADEDDHLVHLHTPQTSSAPSEAADQDHASEQRSEQADPAAEERAQSDDGAVAPDDAKQATSTPGATGPVTADQDPQNGPDDRGAPLGSDQTPHPADAQVGHPDRSVPAQAPAASISSESADQDKRVPVMPVPSSQAVPVTAQSGQRVVADSAQGQRAERVTATRPATPPAQSARSPRAERARSNKGGRAPSPSAKQAGPLRLNKAGEAAVRGERPPAPKPHVGRYTAALQASRAKAQQQRDAGKPLTATRIIGMAVRDTQQRRNAASQGAATRPNRDQAEAARFGADYQQLRRGGGLPSQLQADQEAVLAVTHAHNTSENRRAIRAAEKGEVYAPQPVTPAQVRDHMAFTGTLPSHQSMNEARIEQRTAELAQQHAQAAANNPDLPQPNLDRDSVHRILEEEKALAHQEYQANRASAAAGDQRHEATPDVAQSVPTAEAVAAPEEREERTPVPSFTPEADPVPVAVPSRSAASPTPQVMHQEVEAQPHHLDVSNLQAGLNYTEDTPSPSAAEVDTDRPRKADRNDRTR</sequence>
<feature type="transmembrane region" description="Helical" evidence="2">
    <location>
        <begin position="65"/>
        <end position="90"/>
    </location>
</feature>
<feature type="compositionally biased region" description="Polar residues" evidence="1">
    <location>
        <begin position="1482"/>
        <end position="1497"/>
    </location>
</feature>
<keyword evidence="3" id="KW-0732">Signal</keyword>
<feature type="transmembrane region" description="Helical" evidence="2">
    <location>
        <begin position="395"/>
        <end position="417"/>
    </location>
</feature>
<evidence type="ECO:0000256" key="1">
    <source>
        <dbReference type="SAM" id="MobiDB-lite"/>
    </source>
</evidence>
<dbReference type="EMBL" id="CP021084">
    <property type="protein sequence ID" value="ASN83287.1"/>
    <property type="molecule type" value="Genomic_DNA"/>
</dbReference>
<feature type="region of interest" description="Disordered" evidence="1">
    <location>
        <begin position="604"/>
        <end position="706"/>
    </location>
</feature>
<evidence type="ECO:0000256" key="3">
    <source>
        <dbReference type="SAM" id="SignalP"/>
    </source>
</evidence>
<feature type="compositionally biased region" description="Basic and acidic residues" evidence="1">
    <location>
        <begin position="1013"/>
        <end position="1035"/>
    </location>
</feature>
<geneLocation type="plasmid" evidence="5">
    <name>pdfi3</name>
</geneLocation>
<keyword evidence="2" id="KW-0472">Membrane</keyword>
<keyword evidence="4" id="KW-0614">Plasmid</keyword>
<feature type="region of interest" description="Disordered" evidence="1">
    <location>
        <begin position="1358"/>
        <end position="1380"/>
    </location>
</feature>
<accession>A0A221T2Y5</accession>
<dbReference type="Proteomes" id="UP000259030">
    <property type="component" value="Plasmid pDFI3"/>
</dbReference>
<evidence type="ECO:0000313" key="5">
    <source>
        <dbReference type="Proteomes" id="UP000259030"/>
    </source>
</evidence>
<organism evidence="4 5">
    <name type="scientific">Deinococcus ficus</name>
    <dbReference type="NCBI Taxonomy" id="317577"/>
    <lineage>
        <taxon>Bacteria</taxon>
        <taxon>Thermotogati</taxon>
        <taxon>Deinococcota</taxon>
        <taxon>Deinococci</taxon>
        <taxon>Deinococcales</taxon>
        <taxon>Deinococcaceae</taxon>
        <taxon>Deinococcus</taxon>
    </lineage>
</organism>
<feature type="region of interest" description="Disordered" evidence="1">
    <location>
        <begin position="1001"/>
        <end position="1269"/>
    </location>
</feature>
<feature type="transmembrane region" description="Helical" evidence="2">
    <location>
        <begin position="294"/>
        <end position="317"/>
    </location>
</feature>
<feature type="compositionally biased region" description="Low complexity" evidence="1">
    <location>
        <begin position="1151"/>
        <end position="1164"/>
    </location>
</feature>
<feature type="region of interest" description="Disordered" evidence="1">
    <location>
        <begin position="505"/>
        <end position="566"/>
    </location>
</feature>
<reference evidence="4 5" key="1">
    <citation type="submission" date="2017-05" db="EMBL/GenBank/DDBJ databases">
        <title>The complete genome sequence of Deinococcus ficus isolated from the rhizosphere of the Ficus religiosa L. in Taiwan.</title>
        <authorList>
            <person name="Wu K.-M."/>
            <person name="Liao T.-L."/>
            <person name="Liu Y.-M."/>
            <person name="Young C.-C."/>
            <person name="Tsai S.-F."/>
        </authorList>
    </citation>
    <scope>NUCLEOTIDE SEQUENCE [LARGE SCALE GENOMIC DNA]</scope>
    <source>
        <strain evidence="4 5">CC-FR2-10</strain>
        <plasmid evidence="5">pdfi3</plasmid>
    </source>
</reference>
<proteinExistence type="predicted"/>
<keyword evidence="2" id="KW-1133">Transmembrane helix</keyword>
<keyword evidence="2" id="KW-0812">Transmembrane</keyword>
<evidence type="ECO:0000313" key="4">
    <source>
        <dbReference type="EMBL" id="ASN83287.1"/>
    </source>
</evidence>
<keyword evidence="5" id="KW-1185">Reference proteome</keyword>
<protein>
    <recommendedName>
        <fullName evidence="6">Type IV secretion system protein</fullName>
    </recommendedName>
</protein>
<feature type="compositionally biased region" description="Low complexity" evidence="1">
    <location>
        <begin position="615"/>
        <end position="632"/>
    </location>
</feature>
<feature type="compositionally biased region" description="Polar residues" evidence="1">
    <location>
        <begin position="1121"/>
        <end position="1134"/>
    </location>
</feature>
<feature type="transmembrane region" description="Helical" evidence="2">
    <location>
        <begin position="265"/>
        <end position="282"/>
    </location>
</feature>
<feature type="compositionally biased region" description="Basic and acidic residues" evidence="1">
    <location>
        <begin position="1503"/>
        <end position="1517"/>
    </location>
</feature>
<feature type="region of interest" description="Disordered" evidence="1">
    <location>
        <begin position="1398"/>
        <end position="1517"/>
    </location>
</feature>
<evidence type="ECO:0008006" key="6">
    <source>
        <dbReference type="Google" id="ProtNLM"/>
    </source>
</evidence>
<feature type="compositionally biased region" description="Polar residues" evidence="1">
    <location>
        <begin position="633"/>
        <end position="651"/>
    </location>
</feature>